<sequence length="50" mass="5631">MAIPFAENSTEQWTVELIKNSQLRQAVLVNVEQAGLSKMQQATRNIITET</sequence>
<accession>A0A951QNR6</accession>
<protein>
    <submittedName>
        <fullName evidence="1">Uncharacterized protein</fullName>
    </submittedName>
</protein>
<evidence type="ECO:0000313" key="2">
    <source>
        <dbReference type="Proteomes" id="UP000729701"/>
    </source>
</evidence>
<proteinExistence type="predicted"/>
<dbReference type="Proteomes" id="UP000729701">
    <property type="component" value="Unassembled WGS sequence"/>
</dbReference>
<evidence type="ECO:0000313" key="1">
    <source>
        <dbReference type="EMBL" id="MBW4669168.1"/>
    </source>
</evidence>
<dbReference type="AlphaFoldDB" id="A0A951QNR6"/>
<reference evidence="1" key="2">
    <citation type="journal article" date="2022" name="Microbiol. Resour. Announc.">
        <title>Metagenome Sequencing to Explore Phylogenomics of Terrestrial Cyanobacteria.</title>
        <authorList>
            <person name="Ward R.D."/>
            <person name="Stajich J.E."/>
            <person name="Johansen J.R."/>
            <person name="Huntemann M."/>
            <person name="Clum A."/>
            <person name="Foster B."/>
            <person name="Foster B."/>
            <person name="Roux S."/>
            <person name="Palaniappan K."/>
            <person name="Varghese N."/>
            <person name="Mukherjee S."/>
            <person name="Reddy T.B.K."/>
            <person name="Daum C."/>
            <person name="Copeland A."/>
            <person name="Chen I.A."/>
            <person name="Ivanova N.N."/>
            <person name="Kyrpides N.C."/>
            <person name="Shapiro N."/>
            <person name="Eloe-Fadrosh E.A."/>
            <person name="Pietrasiak N."/>
        </authorList>
    </citation>
    <scope>NUCLEOTIDE SEQUENCE</scope>
    <source>
        <strain evidence="1">GSE-NOS-MK-12-04C</strain>
    </source>
</reference>
<name>A0A951QNR6_9CYAN</name>
<dbReference type="EMBL" id="JAHHGZ010000018">
    <property type="protein sequence ID" value="MBW4669168.1"/>
    <property type="molecule type" value="Genomic_DNA"/>
</dbReference>
<organism evidence="1 2">
    <name type="scientific">Cyanomargarita calcarea GSE-NOS-MK-12-04C</name>
    <dbReference type="NCBI Taxonomy" id="2839659"/>
    <lineage>
        <taxon>Bacteria</taxon>
        <taxon>Bacillati</taxon>
        <taxon>Cyanobacteriota</taxon>
        <taxon>Cyanophyceae</taxon>
        <taxon>Nostocales</taxon>
        <taxon>Cyanomargaritaceae</taxon>
        <taxon>Cyanomargarita</taxon>
    </lineage>
</organism>
<gene>
    <name evidence="1" type="ORF">KME60_17515</name>
</gene>
<reference evidence="1" key="1">
    <citation type="submission" date="2021-05" db="EMBL/GenBank/DDBJ databases">
        <authorList>
            <person name="Pietrasiak N."/>
            <person name="Ward R."/>
            <person name="Stajich J.E."/>
            <person name="Kurbessoian T."/>
        </authorList>
    </citation>
    <scope>NUCLEOTIDE SEQUENCE</scope>
    <source>
        <strain evidence="1">GSE-NOS-MK-12-04C</strain>
    </source>
</reference>
<comment type="caution">
    <text evidence="1">The sequence shown here is derived from an EMBL/GenBank/DDBJ whole genome shotgun (WGS) entry which is preliminary data.</text>
</comment>